<dbReference type="GeneID" id="13540510"/>
<sequence>MVGSGPNRCGRAKSDMLPIVPDGQIPDSDSKATTRLHDMVDQMRRTGGAIGNSPNNLPANLWNQRSARPPSGDLVKPDPGATAGPKRGLSPNPVDSQPNSRARHEPAQAVRSQASTTVDEDQLDELTPAQVRPESEPASLEVFLIRCGIQPDDRHTREILSQHRITQPKHFGLSDESELQALGLTVGASRALCQGGHPTRPT</sequence>
<name>H6QR78_PUCGT</name>
<reference evidence="3" key="1">
    <citation type="journal article" date="2011" name="Proc. Natl. Acad. Sci. U.S.A.">
        <title>Obligate biotrophy features unraveled by the genomic analysis of rust fungi.</title>
        <authorList>
            <person name="Duplessis S."/>
            <person name="Cuomo C.A."/>
            <person name="Lin Y.-C."/>
            <person name="Aerts A."/>
            <person name="Tisserant E."/>
            <person name="Veneault-Fourrey C."/>
            <person name="Joly D.L."/>
            <person name="Hacquard S."/>
            <person name="Amselem J."/>
            <person name="Cantarel B.L."/>
            <person name="Chiu R."/>
            <person name="Coutinho P.M."/>
            <person name="Feau N."/>
            <person name="Field M."/>
            <person name="Frey P."/>
            <person name="Gelhaye E."/>
            <person name="Goldberg J."/>
            <person name="Grabherr M.G."/>
            <person name="Kodira C.D."/>
            <person name="Kohler A."/>
            <person name="Kuees U."/>
            <person name="Lindquist E.A."/>
            <person name="Lucas S.M."/>
            <person name="Mago R."/>
            <person name="Mauceli E."/>
            <person name="Morin E."/>
            <person name="Murat C."/>
            <person name="Pangilinan J.L."/>
            <person name="Park R."/>
            <person name="Pearson M."/>
            <person name="Quesneville H."/>
            <person name="Rouhier N."/>
            <person name="Sakthikumar S."/>
            <person name="Salamov A.A."/>
            <person name="Schmutz J."/>
            <person name="Selles B."/>
            <person name="Shapiro H."/>
            <person name="Tanguay P."/>
            <person name="Tuskan G.A."/>
            <person name="Henrissat B."/>
            <person name="Van de Peer Y."/>
            <person name="Rouze P."/>
            <person name="Ellis J.G."/>
            <person name="Dodds P.N."/>
            <person name="Schein J.E."/>
            <person name="Zhong S."/>
            <person name="Hamelin R.C."/>
            <person name="Grigoriev I.V."/>
            <person name="Szabo L.J."/>
            <person name="Martin F."/>
        </authorList>
    </citation>
    <scope>NUCLEOTIDE SEQUENCE [LARGE SCALE GENOMIC DNA]</scope>
    <source>
        <strain evidence="3">CRL 75-36-700-3 / race SCCL</strain>
    </source>
</reference>
<feature type="region of interest" description="Disordered" evidence="1">
    <location>
        <begin position="1"/>
        <end position="121"/>
    </location>
</feature>
<dbReference type="EMBL" id="DS178279">
    <property type="protein sequence ID" value="EHS63060.1"/>
    <property type="molecule type" value="Genomic_DNA"/>
</dbReference>
<dbReference type="VEuPathDB" id="FungiDB:PGTG_21400"/>
<evidence type="ECO:0000256" key="1">
    <source>
        <dbReference type="SAM" id="MobiDB-lite"/>
    </source>
</evidence>
<dbReference type="OrthoDB" id="2518639at2759"/>
<accession>H6QR78</accession>
<dbReference type="KEGG" id="pgr:PGTG_21400"/>
<evidence type="ECO:0000313" key="3">
    <source>
        <dbReference type="Proteomes" id="UP000008783"/>
    </source>
</evidence>
<dbReference type="AlphaFoldDB" id="H6QR78"/>
<feature type="compositionally biased region" description="Basic and acidic residues" evidence="1">
    <location>
        <begin position="28"/>
        <end position="44"/>
    </location>
</feature>
<dbReference type="Proteomes" id="UP000008783">
    <property type="component" value="Unassembled WGS sequence"/>
</dbReference>
<evidence type="ECO:0000313" key="2">
    <source>
        <dbReference type="EMBL" id="EHS63060.1"/>
    </source>
</evidence>
<gene>
    <name evidence="2" type="ORF">PGTG_21400</name>
</gene>
<organism evidence="2 3">
    <name type="scientific">Puccinia graminis f. sp. tritici (strain CRL 75-36-700-3 / race SCCL)</name>
    <name type="common">Black stem rust fungus</name>
    <dbReference type="NCBI Taxonomy" id="418459"/>
    <lineage>
        <taxon>Eukaryota</taxon>
        <taxon>Fungi</taxon>
        <taxon>Dikarya</taxon>
        <taxon>Basidiomycota</taxon>
        <taxon>Pucciniomycotina</taxon>
        <taxon>Pucciniomycetes</taxon>
        <taxon>Pucciniales</taxon>
        <taxon>Pucciniaceae</taxon>
        <taxon>Puccinia</taxon>
    </lineage>
</organism>
<proteinExistence type="predicted"/>
<dbReference type="InParanoid" id="H6QR78"/>
<dbReference type="HOGENOM" id="CLU_1349484_0_0_1"/>
<keyword evidence="3" id="KW-1185">Reference proteome</keyword>
<protein>
    <submittedName>
        <fullName evidence="2">Uncharacterized protein</fullName>
    </submittedName>
</protein>
<dbReference type="RefSeq" id="XP_003889990.1">
    <property type="nucleotide sequence ID" value="XM_003889941.1"/>
</dbReference>
<feature type="compositionally biased region" description="Polar residues" evidence="1">
    <location>
        <begin position="52"/>
        <end position="66"/>
    </location>
</feature>